<dbReference type="Proteomes" id="UP000245912">
    <property type="component" value="Unassembled WGS sequence"/>
</dbReference>
<dbReference type="InterPro" id="IPR002516">
    <property type="entry name" value="Glyco_trans_11"/>
</dbReference>
<keyword evidence="2 3" id="KW-0808">Transferase</keyword>
<name>A0A2T8TCW0_SALER</name>
<dbReference type="GO" id="GO:0005975">
    <property type="term" value="P:carbohydrate metabolic process"/>
    <property type="evidence" value="ECO:0007669"/>
    <property type="project" value="InterPro"/>
</dbReference>
<evidence type="ECO:0000313" key="4">
    <source>
        <dbReference type="Proteomes" id="UP000245912"/>
    </source>
</evidence>
<dbReference type="CDD" id="cd11301">
    <property type="entry name" value="Fut1_Fut2_like"/>
    <property type="match status" value="1"/>
</dbReference>
<keyword evidence="1 3" id="KW-0328">Glycosyltransferase</keyword>
<dbReference type="GO" id="GO:0016020">
    <property type="term" value="C:membrane"/>
    <property type="evidence" value="ECO:0007669"/>
    <property type="project" value="InterPro"/>
</dbReference>
<dbReference type="GO" id="GO:0008107">
    <property type="term" value="F:galactoside 2-alpha-L-fucosyltransferase activity"/>
    <property type="evidence" value="ECO:0007669"/>
    <property type="project" value="InterPro"/>
</dbReference>
<dbReference type="RefSeq" id="WP_000286640.1">
    <property type="nucleotide sequence ID" value="NZ_JYRE01000070.1"/>
</dbReference>
<dbReference type="AlphaFoldDB" id="A0A2T8TCW0"/>
<reference evidence="3 4" key="1">
    <citation type="submission" date="2018-04" db="EMBL/GenBank/DDBJ databases">
        <title>Serotype diversity and antimicrobial resistance among Salmonella enterica isolated from patients at an equine referral hospital.</title>
        <authorList>
            <person name="Leon I.M."/>
            <person name="Lawhon S.D."/>
            <person name="Norman K.N."/>
            <person name="Threadgill D.S."/>
            <person name="Ohta N."/>
            <person name="Vinasco J."/>
            <person name="Scott H.M."/>
        </authorList>
    </citation>
    <scope>NUCLEOTIDE SEQUENCE [LARGE SCALE GENOMIC DNA]</scope>
    <source>
        <strain evidence="3 4">235</strain>
    </source>
</reference>
<accession>A0A2T8TCW0</accession>
<dbReference type="EMBL" id="QDLQ01000003">
    <property type="protein sequence ID" value="PVI99498.1"/>
    <property type="molecule type" value="Genomic_DNA"/>
</dbReference>
<evidence type="ECO:0000256" key="2">
    <source>
        <dbReference type="ARBA" id="ARBA00022679"/>
    </source>
</evidence>
<gene>
    <name evidence="3" type="ORF">C4860_05135</name>
</gene>
<comment type="caution">
    <text evidence="3">The sequence shown here is derived from an EMBL/GenBank/DDBJ whole genome shotgun (WGS) entry which is preliminary data.</text>
</comment>
<evidence type="ECO:0000256" key="1">
    <source>
        <dbReference type="ARBA" id="ARBA00022676"/>
    </source>
</evidence>
<organism evidence="3 4">
    <name type="scientific">Salmonella enterica</name>
    <name type="common">Salmonella choleraesuis</name>
    <dbReference type="NCBI Taxonomy" id="28901"/>
    <lineage>
        <taxon>Bacteria</taxon>
        <taxon>Pseudomonadati</taxon>
        <taxon>Pseudomonadota</taxon>
        <taxon>Gammaproteobacteria</taxon>
        <taxon>Enterobacterales</taxon>
        <taxon>Enterobacteriaceae</taxon>
        <taxon>Salmonella</taxon>
    </lineage>
</organism>
<proteinExistence type="predicted"/>
<sequence length="298" mass="35202">MYSCLSGGLGNQMFQYAAAYILKQYFQSTTLVLDDSYYYSQPKRDTVRSLELNQFNISYDRFSFADEKEKIKLLRKFKRNPFPKQISEILSIALFGKYALSDRAFYTFETIKNIDKACLFSFYQDADLLNKHKQLILPLFELRDDLLDICKNLELYPLIQRSNNTTALHIRRGDYVTNQHAAKYHGVLDISYYNHAMEYVERERGKQNFIIFSDDVRWAQKAFLENDNCYVINNSDYDFSAIDMYLMSLCKNNIIANSTYSWWGAWLNKYEDKLVISPKQWFLGNNETSLRNASWITL</sequence>
<dbReference type="PANTHER" id="PTHR11927:SF9">
    <property type="entry name" value="L-FUCOSYLTRANSFERASE"/>
    <property type="match status" value="1"/>
</dbReference>
<dbReference type="PANTHER" id="PTHR11927">
    <property type="entry name" value="GALACTOSIDE 2-L-FUCOSYLTRANSFERASE"/>
    <property type="match status" value="1"/>
</dbReference>
<protein>
    <submittedName>
        <fullName evidence="3">Alpha-1,2-fucosyltransferase</fullName>
    </submittedName>
</protein>
<dbReference type="Pfam" id="PF01531">
    <property type="entry name" value="Glyco_transf_11"/>
    <property type="match status" value="1"/>
</dbReference>
<evidence type="ECO:0000313" key="3">
    <source>
        <dbReference type="EMBL" id="PVI99498.1"/>
    </source>
</evidence>